<dbReference type="STRING" id="454006.SAMN05421825_3052"/>
<gene>
    <name evidence="3" type="ORF">SAMN05421825_3052</name>
</gene>
<dbReference type="PRINTS" id="PR00081">
    <property type="entry name" value="GDHRDH"/>
</dbReference>
<dbReference type="PANTHER" id="PTHR43639:SF1">
    <property type="entry name" value="SHORT-CHAIN DEHYDROGENASE_REDUCTASE FAMILY PROTEIN"/>
    <property type="match status" value="1"/>
</dbReference>
<reference evidence="4" key="1">
    <citation type="submission" date="2016-10" db="EMBL/GenBank/DDBJ databases">
        <authorList>
            <person name="Varghese N."/>
            <person name="Submissions S."/>
        </authorList>
    </citation>
    <scope>NUCLEOTIDE SEQUENCE [LARGE SCALE GENOMIC DNA]</scope>
    <source>
        <strain evidence="4">DSM 19684</strain>
    </source>
</reference>
<dbReference type="RefSeq" id="WP_089874264.1">
    <property type="nucleotide sequence ID" value="NZ_FNBH01000003.1"/>
</dbReference>
<dbReference type="NCBIfam" id="NF005559">
    <property type="entry name" value="PRK07231.1"/>
    <property type="match status" value="1"/>
</dbReference>
<accession>A0A1G7SQQ6</accession>
<proteinExistence type="inferred from homology"/>
<keyword evidence="2" id="KW-0560">Oxidoreductase</keyword>
<dbReference type="FunFam" id="3.40.50.720:FF:000084">
    <property type="entry name" value="Short-chain dehydrogenase reductase"/>
    <property type="match status" value="1"/>
</dbReference>
<evidence type="ECO:0000313" key="4">
    <source>
        <dbReference type="Proteomes" id="UP000199203"/>
    </source>
</evidence>
<keyword evidence="4" id="KW-1185">Reference proteome</keyword>
<dbReference type="GO" id="GO:0016491">
    <property type="term" value="F:oxidoreductase activity"/>
    <property type="evidence" value="ECO:0007669"/>
    <property type="project" value="UniProtKB-KW"/>
</dbReference>
<dbReference type="AlphaFoldDB" id="A0A1G7SQQ6"/>
<evidence type="ECO:0000256" key="1">
    <source>
        <dbReference type="ARBA" id="ARBA00006484"/>
    </source>
</evidence>
<dbReference type="OrthoDB" id="9803333at2"/>
<evidence type="ECO:0000256" key="2">
    <source>
        <dbReference type="ARBA" id="ARBA00023002"/>
    </source>
</evidence>
<dbReference type="SUPFAM" id="SSF51735">
    <property type="entry name" value="NAD(P)-binding Rossmann-fold domains"/>
    <property type="match status" value="1"/>
</dbReference>
<dbReference type="PRINTS" id="PR00080">
    <property type="entry name" value="SDRFAMILY"/>
</dbReference>
<organism evidence="3 4">
    <name type="scientific">Epilithonimonas hungarica</name>
    <dbReference type="NCBI Taxonomy" id="454006"/>
    <lineage>
        <taxon>Bacteria</taxon>
        <taxon>Pseudomonadati</taxon>
        <taxon>Bacteroidota</taxon>
        <taxon>Flavobacteriia</taxon>
        <taxon>Flavobacteriales</taxon>
        <taxon>Weeksellaceae</taxon>
        <taxon>Chryseobacterium group</taxon>
        <taxon>Epilithonimonas</taxon>
    </lineage>
</organism>
<dbReference type="InterPro" id="IPR002347">
    <property type="entry name" value="SDR_fam"/>
</dbReference>
<dbReference type="PANTHER" id="PTHR43639">
    <property type="entry name" value="OXIDOREDUCTASE, SHORT-CHAIN DEHYDROGENASE/REDUCTASE FAMILY (AFU_ORTHOLOGUE AFUA_5G02870)"/>
    <property type="match status" value="1"/>
</dbReference>
<sequence length="247" mass="25978">MKKLEGKVAIVTGASKGIGAGIARAFAEEGASVVVNYASDKAGAENMVNEIIAKDGKAIAIYADVSKEADVKKMFEEANTVFGRLDILVNNAGVFKSIPIEEISVEEFNRHYSINVLGNLLATREAVKYFGEKGGSIINMTSVVSEKGVPTYSIYSGTKGAVQSITHALAAELGPKNIRVNAIAPGAIETEGTQVDFGGGVAEQYIKATPLRRMGFPKDVAKVAVFLASDDSAFLADSRIEVSGGLK</sequence>
<name>A0A1G7SQQ6_9FLAO</name>
<evidence type="ECO:0000313" key="3">
    <source>
        <dbReference type="EMBL" id="SDG25427.1"/>
    </source>
</evidence>
<protein>
    <submittedName>
        <fullName evidence="3">3-oxoacyl-[acyl-carrier protein] reductase</fullName>
    </submittedName>
</protein>
<comment type="similarity">
    <text evidence="1">Belongs to the short-chain dehydrogenases/reductases (SDR) family.</text>
</comment>
<dbReference type="EMBL" id="FNBH01000003">
    <property type="protein sequence ID" value="SDG25427.1"/>
    <property type="molecule type" value="Genomic_DNA"/>
</dbReference>
<dbReference type="InterPro" id="IPR020904">
    <property type="entry name" value="Sc_DH/Rdtase_CS"/>
</dbReference>
<dbReference type="PROSITE" id="PS00061">
    <property type="entry name" value="ADH_SHORT"/>
    <property type="match status" value="1"/>
</dbReference>
<dbReference type="Gene3D" id="3.40.50.720">
    <property type="entry name" value="NAD(P)-binding Rossmann-like Domain"/>
    <property type="match status" value="1"/>
</dbReference>
<dbReference type="InterPro" id="IPR036291">
    <property type="entry name" value="NAD(P)-bd_dom_sf"/>
</dbReference>
<dbReference type="Pfam" id="PF13561">
    <property type="entry name" value="adh_short_C2"/>
    <property type="match status" value="1"/>
</dbReference>
<dbReference type="Proteomes" id="UP000199203">
    <property type="component" value="Unassembled WGS sequence"/>
</dbReference>